<proteinExistence type="predicted"/>
<dbReference type="Gramene" id="OMERI01G13670.1">
    <property type="protein sequence ID" value="OMERI01G13670.1"/>
    <property type="gene ID" value="OMERI01G13670"/>
</dbReference>
<accession>A0A0E0C1Q5</accession>
<name>A0A0E0C1Q5_9ORYZ</name>
<dbReference type="Proteomes" id="UP000008021">
    <property type="component" value="Chromosome 1"/>
</dbReference>
<reference evidence="1" key="2">
    <citation type="submission" date="2018-05" db="EMBL/GenBank/DDBJ databases">
        <title>OmerRS3 (Oryza meridionalis Reference Sequence Version 3).</title>
        <authorList>
            <person name="Zhang J."/>
            <person name="Kudrna D."/>
            <person name="Lee S."/>
            <person name="Talag J."/>
            <person name="Welchert J."/>
            <person name="Wing R.A."/>
        </authorList>
    </citation>
    <scope>NUCLEOTIDE SEQUENCE [LARGE SCALE GENOMIC DNA]</scope>
    <source>
        <strain evidence="1">cv. OR44</strain>
    </source>
</reference>
<sequence>MAGPASGSYPVGVAAVDSGCGGGGPADQDDGAGDEEEYLDRDAYTDALLNSFLPCCIHGFKHDAVELVEAFLPPTSRRRRRQLARDWTREVTPDRADDMARLFFAGLHAAAEPPEAEAEAAAATMSAAGFVDRLHMRMLVHAFFHPDMVDVCDEGKDTRSDRSFMAATGFVDRLWDVRRIIDVCRDGGLDDGERRATVAGMLRRFEELLEDRARAVKLGTFKITS</sequence>
<dbReference type="AlphaFoldDB" id="A0A0E0C1Q5"/>
<dbReference type="eggNOG" id="ENOG502R3RA">
    <property type="taxonomic scope" value="Eukaryota"/>
</dbReference>
<dbReference type="EnsemblPlants" id="OMERI01G13670.1">
    <property type="protein sequence ID" value="OMERI01G13670.1"/>
    <property type="gene ID" value="OMERI01G13670"/>
</dbReference>
<reference evidence="1" key="1">
    <citation type="submission" date="2015-04" db="UniProtKB">
        <authorList>
            <consortium name="EnsemblPlants"/>
        </authorList>
    </citation>
    <scope>IDENTIFICATION</scope>
</reference>
<keyword evidence="2" id="KW-1185">Reference proteome</keyword>
<evidence type="ECO:0000313" key="2">
    <source>
        <dbReference type="Proteomes" id="UP000008021"/>
    </source>
</evidence>
<evidence type="ECO:0000313" key="1">
    <source>
        <dbReference type="EnsemblPlants" id="OMERI01G13670.1"/>
    </source>
</evidence>
<organism evidence="1">
    <name type="scientific">Oryza meridionalis</name>
    <dbReference type="NCBI Taxonomy" id="40149"/>
    <lineage>
        <taxon>Eukaryota</taxon>
        <taxon>Viridiplantae</taxon>
        <taxon>Streptophyta</taxon>
        <taxon>Embryophyta</taxon>
        <taxon>Tracheophyta</taxon>
        <taxon>Spermatophyta</taxon>
        <taxon>Magnoliopsida</taxon>
        <taxon>Liliopsida</taxon>
        <taxon>Poales</taxon>
        <taxon>Poaceae</taxon>
        <taxon>BOP clade</taxon>
        <taxon>Oryzoideae</taxon>
        <taxon>Oryzeae</taxon>
        <taxon>Oryzinae</taxon>
        <taxon>Oryza</taxon>
    </lineage>
</organism>
<protein>
    <submittedName>
        <fullName evidence="1">Uncharacterized protein</fullName>
    </submittedName>
</protein>
<dbReference type="HOGENOM" id="CLU_107347_0_0_1"/>